<sequence length="78" mass="8045">MASGLSLTLDQPTHVAALAELQRFTGRARGAPPEVAGTTGNLTVTSTLRDDHYTVVAAGGSIDARALPFLPRTSPGWG</sequence>
<organism evidence="1 2">
    <name type="scientific">Haloechinothrix salitolerans</name>
    <dbReference type="NCBI Taxonomy" id="926830"/>
    <lineage>
        <taxon>Bacteria</taxon>
        <taxon>Bacillati</taxon>
        <taxon>Actinomycetota</taxon>
        <taxon>Actinomycetes</taxon>
        <taxon>Pseudonocardiales</taxon>
        <taxon>Pseudonocardiaceae</taxon>
        <taxon>Haloechinothrix</taxon>
    </lineage>
</organism>
<name>A0ABW2BTS7_9PSEU</name>
<evidence type="ECO:0000313" key="1">
    <source>
        <dbReference type="EMBL" id="MFC6866395.1"/>
    </source>
</evidence>
<reference evidence="2" key="1">
    <citation type="journal article" date="2019" name="Int. J. Syst. Evol. Microbiol.">
        <title>The Global Catalogue of Microorganisms (GCM) 10K type strain sequencing project: providing services to taxonomists for standard genome sequencing and annotation.</title>
        <authorList>
            <consortium name="The Broad Institute Genomics Platform"/>
            <consortium name="The Broad Institute Genome Sequencing Center for Infectious Disease"/>
            <person name="Wu L."/>
            <person name="Ma J."/>
        </authorList>
    </citation>
    <scope>NUCLEOTIDE SEQUENCE [LARGE SCALE GENOMIC DNA]</scope>
    <source>
        <strain evidence="2">KCTC 32255</strain>
    </source>
</reference>
<accession>A0ABW2BTS7</accession>
<gene>
    <name evidence="1" type="ORF">ACFQGD_04485</name>
</gene>
<keyword evidence="2" id="KW-1185">Reference proteome</keyword>
<proteinExistence type="predicted"/>
<dbReference type="Proteomes" id="UP001596337">
    <property type="component" value="Unassembled WGS sequence"/>
</dbReference>
<protein>
    <submittedName>
        <fullName evidence="1">Uncharacterized protein</fullName>
    </submittedName>
</protein>
<evidence type="ECO:0000313" key="2">
    <source>
        <dbReference type="Proteomes" id="UP001596337"/>
    </source>
</evidence>
<comment type="caution">
    <text evidence="1">The sequence shown here is derived from an EMBL/GenBank/DDBJ whole genome shotgun (WGS) entry which is preliminary data.</text>
</comment>
<dbReference type="RefSeq" id="WP_345401980.1">
    <property type="nucleotide sequence ID" value="NZ_BAABLA010000108.1"/>
</dbReference>
<dbReference type="EMBL" id="JBHSXX010000001">
    <property type="protein sequence ID" value="MFC6866395.1"/>
    <property type="molecule type" value="Genomic_DNA"/>
</dbReference>